<name>A0A830GJC9_9EURY</name>
<reference evidence="3" key="1">
    <citation type="journal article" date="2014" name="Int. J. Syst. Evol. Microbiol.">
        <title>Complete genome sequence of Corynebacterium casei LMG S-19264T (=DSM 44701T), isolated from a smear-ripened cheese.</title>
        <authorList>
            <consortium name="US DOE Joint Genome Institute (JGI-PGF)"/>
            <person name="Walter F."/>
            <person name="Albersmeier A."/>
            <person name="Kalinowski J."/>
            <person name="Ruckert C."/>
        </authorList>
    </citation>
    <scope>NUCLEOTIDE SEQUENCE</scope>
    <source>
        <strain evidence="3">JCM 17820</strain>
    </source>
</reference>
<feature type="compositionally biased region" description="Polar residues" evidence="1">
    <location>
        <begin position="297"/>
        <end position="315"/>
    </location>
</feature>
<evidence type="ECO:0000313" key="4">
    <source>
        <dbReference type="Proteomes" id="UP000605784"/>
    </source>
</evidence>
<accession>A0A830GJC9</accession>
<proteinExistence type="predicted"/>
<dbReference type="RefSeq" id="WP_188996197.1">
    <property type="nucleotide sequence ID" value="NZ_BMOU01000002.1"/>
</dbReference>
<feature type="transmembrane region" description="Helical" evidence="2">
    <location>
        <begin position="425"/>
        <end position="441"/>
    </location>
</feature>
<organism evidence="3 4">
    <name type="scientific">Haloarcula pellucida</name>
    <dbReference type="NCBI Taxonomy" id="1427151"/>
    <lineage>
        <taxon>Archaea</taxon>
        <taxon>Methanobacteriati</taxon>
        <taxon>Methanobacteriota</taxon>
        <taxon>Stenosarchaea group</taxon>
        <taxon>Halobacteria</taxon>
        <taxon>Halobacteriales</taxon>
        <taxon>Haloarculaceae</taxon>
        <taxon>Haloarcula</taxon>
    </lineage>
</organism>
<evidence type="ECO:0000256" key="2">
    <source>
        <dbReference type="SAM" id="Phobius"/>
    </source>
</evidence>
<feature type="region of interest" description="Disordered" evidence="1">
    <location>
        <begin position="297"/>
        <end position="316"/>
    </location>
</feature>
<gene>
    <name evidence="3" type="ORF">GCM10009030_15750</name>
</gene>
<feature type="transmembrane region" description="Helical" evidence="2">
    <location>
        <begin position="397"/>
        <end position="413"/>
    </location>
</feature>
<evidence type="ECO:0000256" key="1">
    <source>
        <dbReference type="SAM" id="MobiDB-lite"/>
    </source>
</evidence>
<feature type="transmembrane region" description="Helical" evidence="2">
    <location>
        <begin position="211"/>
        <end position="238"/>
    </location>
</feature>
<feature type="transmembrane region" description="Helical" evidence="2">
    <location>
        <begin position="132"/>
        <end position="153"/>
    </location>
</feature>
<keyword evidence="2" id="KW-0472">Membrane</keyword>
<reference evidence="3" key="2">
    <citation type="submission" date="2020-09" db="EMBL/GenBank/DDBJ databases">
        <authorList>
            <person name="Sun Q."/>
            <person name="Ohkuma M."/>
        </authorList>
    </citation>
    <scope>NUCLEOTIDE SEQUENCE</scope>
    <source>
        <strain evidence="3">JCM 17820</strain>
    </source>
</reference>
<keyword evidence="2" id="KW-0812">Transmembrane</keyword>
<feature type="transmembrane region" description="Helical" evidence="2">
    <location>
        <begin position="7"/>
        <end position="22"/>
    </location>
</feature>
<protein>
    <recommendedName>
        <fullName evidence="5">Dolichyl-phosphate-mannose-protein mannosyltransferase</fullName>
    </recommendedName>
</protein>
<sequence length="562" mass="59959">MERDTKVAAILSLLAGVVLLWGSRLESLALLAVGTVAFLAAAVRFRSPIATYVAAGVLPLVFQVDNWGWLSGRDAHGEAVITKNVLEHGWPIPPAVHDAWGFQATPGLHFLTAVLARVTGLPVVPGIEGRVLVTQLLPVVFVWTTLALVVVAARTVTARPSTALVPLLCWTPLLYFYTSFRRPSMGLVLVTFVVSTLFLSRRPSSTRMQLLTGLGLLVLAFTHHLTTLYAMLFLGSYAAVTWSLSQFTEADSATPLRYVAGALGSGGVLVAVLAQFESGRRFLGKIVGLVVPASGAPDSNPNQSGSPSPDGSTGAVSDGGPVAKFLDNAAYHTQNFLVPWGYAGVLGSLSVFALGTTLRRDESVSPFLLTSVAFGGLAAALGLLGWLAGMLEFRRPLTVWVVVCGWLGVVAVLRNRPAETGLRRVVFACLLVFGVLMVPAYDLGVGTPNYATGEAEQEFSPQLYATAEFVDEYGTRGRVVGDANVREVVSPLGQTLVETRPETIKSGVNATGTYVVLEYPRNDRLYFGPTPSGWVHFDPADTNGTFRNESVIYTTDSAVVYT</sequence>
<dbReference type="Proteomes" id="UP000605784">
    <property type="component" value="Unassembled WGS sequence"/>
</dbReference>
<evidence type="ECO:0008006" key="5">
    <source>
        <dbReference type="Google" id="ProtNLM"/>
    </source>
</evidence>
<feature type="transmembrane region" description="Helical" evidence="2">
    <location>
        <begin position="28"/>
        <end position="45"/>
    </location>
</feature>
<dbReference type="AlphaFoldDB" id="A0A830GJC9"/>
<dbReference type="EMBL" id="BMOU01000002">
    <property type="protein sequence ID" value="GGN92015.1"/>
    <property type="molecule type" value="Genomic_DNA"/>
</dbReference>
<feature type="transmembrane region" description="Helical" evidence="2">
    <location>
        <begin position="258"/>
        <end position="276"/>
    </location>
</feature>
<keyword evidence="2" id="KW-1133">Transmembrane helix</keyword>
<feature type="transmembrane region" description="Helical" evidence="2">
    <location>
        <begin position="183"/>
        <end position="199"/>
    </location>
</feature>
<comment type="caution">
    <text evidence="3">The sequence shown here is derived from an EMBL/GenBank/DDBJ whole genome shotgun (WGS) entry which is preliminary data.</text>
</comment>
<evidence type="ECO:0000313" key="3">
    <source>
        <dbReference type="EMBL" id="GGN92015.1"/>
    </source>
</evidence>
<keyword evidence="4" id="KW-1185">Reference proteome</keyword>
<feature type="transmembrane region" description="Helical" evidence="2">
    <location>
        <begin position="367"/>
        <end position="391"/>
    </location>
</feature>